<evidence type="ECO:0000256" key="2">
    <source>
        <dbReference type="ARBA" id="ARBA00022670"/>
    </source>
</evidence>
<keyword evidence="3" id="KW-0479">Metal-binding</keyword>
<evidence type="ECO:0000256" key="1">
    <source>
        <dbReference type="ARBA" id="ARBA00001947"/>
    </source>
</evidence>
<dbReference type="Pfam" id="PF01435">
    <property type="entry name" value="Peptidase_M48"/>
    <property type="match status" value="1"/>
</dbReference>
<proteinExistence type="predicted"/>
<evidence type="ECO:0000259" key="8">
    <source>
        <dbReference type="Pfam" id="PF01435"/>
    </source>
</evidence>
<protein>
    <submittedName>
        <fullName evidence="9">M48 family metalloprotease</fullName>
    </submittedName>
</protein>
<dbReference type="CDD" id="cd07333">
    <property type="entry name" value="M48C_bepA_like"/>
    <property type="match status" value="1"/>
</dbReference>
<dbReference type="InterPro" id="IPR051156">
    <property type="entry name" value="Mito/Outer_Membr_Metalloprot"/>
</dbReference>
<organism evidence="9 10">
    <name type="scientific">Fodinicurvata halophila</name>
    <dbReference type="NCBI Taxonomy" id="1419723"/>
    <lineage>
        <taxon>Bacteria</taxon>
        <taxon>Pseudomonadati</taxon>
        <taxon>Pseudomonadota</taxon>
        <taxon>Alphaproteobacteria</taxon>
        <taxon>Rhodospirillales</taxon>
        <taxon>Rhodovibrionaceae</taxon>
        <taxon>Fodinicurvata</taxon>
    </lineage>
</organism>
<evidence type="ECO:0000313" key="10">
    <source>
        <dbReference type="Proteomes" id="UP001595799"/>
    </source>
</evidence>
<dbReference type="PANTHER" id="PTHR22726">
    <property type="entry name" value="METALLOENDOPEPTIDASE OMA1"/>
    <property type="match status" value="1"/>
</dbReference>
<reference evidence="10" key="1">
    <citation type="journal article" date="2019" name="Int. J. Syst. Evol. Microbiol.">
        <title>The Global Catalogue of Microorganisms (GCM) 10K type strain sequencing project: providing services to taxonomists for standard genome sequencing and annotation.</title>
        <authorList>
            <consortium name="The Broad Institute Genomics Platform"/>
            <consortium name="The Broad Institute Genome Sequencing Center for Infectious Disease"/>
            <person name="Wu L."/>
            <person name="Ma J."/>
        </authorList>
    </citation>
    <scope>NUCLEOTIDE SEQUENCE [LARGE SCALE GENOMIC DNA]</scope>
    <source>
        <strain evidence="10">CECT 8472</strain>
    </source>
</reference>
<feature type="signal peptide" evidence="7">
    <location>
        <begin position="1"/>
        <end position="27"/>
    </location>
</feature>
<accession>A0ABV8UHM0</accession>
<feature type="chain" id="PRO_5045456242" evidence="7">
    <location>
        <begin position="28"/>
        <end position="494"/>
    </location>
</feature>
<evidence type="ECO:0000313" key="9">
    <source>
        <dbReference type="EMBL" id="MFC4349963.1"/>
    </source>
</evidence>
<dbReference type="Gene3D" id="3.30.2010.10">
    <property type="entry name" value="Metalloproteases ('zincins'), catalytic domain"/>
    <property type="match status" value="1"/>
</dbReference>
<dbReference type="GO" id="GO:0008237">
    <property type="term" value="F:metallopeptidase activity"/>
    <property type="evidence" value="ECO:0007669"/>
    <property type="project" value="UniProtKB-KW"/>
</dbReference>
<keyword evidence="5" id="KW-0862">Zinc</keyword>
<dbReference type="Proteomes" id="UP001595799">
    <property type="component" value="Unassembled WGS sequence"/>
</dbReference>
<comment type="caution">
    <text evidence="9">The sequence shown here is derived from an EMBL/GenBank/DDBJ whole genome shotgun (WGS) entry which is preliminary data.</text>
</comment>
<keyword evidence="4" id="KW-0378">Hydrolase</keyword>
<gene>
    <name evidence="9" type="ORF">ACFOW6_00250</name>
</gene>
<evidence type="ECO:0000256" key="4">
    <source>
        <dbReference type="ARBA" id="ARBA00022801"/>
    </source>
</evidence>
<dbReference type="PANTHER" id="PTHR22726:SF1">
    <property type="entry name" value="METALLOENDOPEPTIDASE OMA1, MITOCHONDRIAL"/>
    <property type="match status" value="1"/>
</dbReference>
<keyword evidence="7" id="KW-0732">Signal</keyword>
<name>A0ABV8UHM0_9PROT</name>
<dbReference type="RefSeq" id="WP_382419950.1">
    <property type="nucleotide sequence ID" value="NZ_JBHSCW010000001.1"/>
</dbReference>
<sequence length="494" mass="54132">MTEKTPPRHPRKWLAGLFLVLALPAMAGCETAPATGEQIFTGGLTQEREREMGRDMHEEAKEQFGGTYEDQELNAYVSSIGNLLARTSEMPDLDFTFTVIDSPDVNAFALPGGYVYVTRGLVALANNEAELASVIGHEIGHVTARHAAERQGSSVLAGAAQLGLAVLLGGEAAQAAAPVSAAMIQSYSREQEFEADTLGIRYLARAGYDTRASSAFLNSLLQNSRLQAEMAGRGGSADEFDIMQSHPRTAERVEQAAARAGVTTPQDPMLERDLYLSKIDGMLYGDSPDQGFIRGRRFSHPELRITFTVPEGFHLQNSSDKVVASGPNGAGIIFDGARQQRGGSMQDYLTREWASGVGLQQVETLEINGMQAATGVARANTNQGPRDLRLVAIRYDGNELYRFMFVTPPQSTNQLSRGLRETTYSFRRLSQSEANSLRPYRLRIHEVRSGESVADIAQRLPFENYREARFRVLNGLGPNDRLRAGEQVKIVVED</sequence>
<dbReference type="EMBL" id="JBHSCW010000001">
    <property type="protein sequence ID" value="MFC4349963.1"/>
    <property type="molecule type" value="Genomic_DNA"/>
</dbReference>
<keyword evidence="2" id="KW-0645">Protease</keyword>
<evidence type="ECO:0000256" key="6">
    <source>
        <dbReference type="ARBA" id="ARBA00023049"/>
    </source>
</evidence>
<dbReference type="PROSITE" id="PS51257">
    <property type="entry name" value="PROKAR_LIPOPROTEIN"/>
    <property type="match status" value="1"/>
</dbReference>
<evidence type="ECO:0000256" key="7">
    <source>
        <dbReference type="SAM" id="SignalP"/>
    </source>
</evidence>
<feature type="domain" description="Peptidase M48" evidence="8">
    <location>
        <begin position="74"/>
        <end position="259"/>
    </location>
</feature>
<evidence type="ECO:0000256" key="3">
    <source>
        <dbReference type="ARBA" id="ARBA00022723"/>
    </source>
</evidence>
<keyword evidence="10" id="KW-1185">Reference proteome</keyword>
<evidence type="ECO:0000256" key="5">
    <source>
        <dbReference type="ARBA" id="ARBA00022833"/>
    </source>
</evidence>
<comment type="cofactor">
    <cofactor evidence="1">
        <name>Zn(2+)</name>
        <dbReference type="ChEBI" id="CHEBI:29105"/>
    </cofactor>
</comment>
<dbReference type="InterPro" id="IPR001915">
    <property type="entry name" value="Peptidase_M48"/>
</dbReference>
<keyword evidence="6 9" id="KW-0482">Metalloprotease</keyword>